<dbReference type="PANTHER" id="PTHR33908:SF11">
    <property type="entry name" value="MEMBRANE PROTEIN"/>
    <property type="match status" value="1"/>
</dbReference>
<reference evidence="11" key="1">
    <citation type="submission" date="2016-06" db="EMBL/GenBank/DDBJ databases">
        <authorList>
            <person name="Varghese N."/>
            <person name="Submissions Spin"/>
        </authorList>
    </citation>
    <scope>NUCLEOTIDE SEQUENCE [LARGE SCALE GENOMIC DNA]</scope>
    <source>
        <strain evidence="11">DSM 45794</strain>
    </source>
</reference>
<dbReference type="InterPro" id="IPR050297">
    <property type="entry name" value="LipidA_mod_glycosyltrf_83"/>
</dbReference>
<dbReference type="InterPro" id="IPR038731">
    <property type="entry name" value="RgtA/B/C-like"/>
</dbReference>
<keyword evidence="3 10" id="KW-0328">Glycosyltransferase</keyword>
<keyword evidence="11" id="KW-1185">Reference proteome</keyword>
<protein>
    <submittedName>
        <fullName evidence="10">Mannosyltransferase</fullName>
    </submittedName>
</protein>
<sequence>MMDADTMVLPRLGPAEVGVEDPWGEDRPRRAPARVARRPARWRVAAWLLPALLTGGLGAVGLDRPGLRAEELDTWRAATSPWRDLRSALAGDEVTLVPYHLLIRAWAALFGAADPTLRVPSLLAVTAAAALVGALAARMFTPGTGVLAGLLFAALPTSTRYAQEAQPYALAVCAAVLATWLLPAALDRPGVRRLAPYAGAVVLLGLCQPAALLLLAGHGWVVLAFRRAAAARWLATVVLAAVPVAALLWAGVRAGARFAPGVRVDPAALVATPRDLFGVAAVGALLAGLALFSLPLRYAAAICTAWALVPALGLLLVARTVPVWSPAVLLFTLPAWAVLGAAALSRMRAGWAVAGLAAVALVGVPAQAAARAPDGHGQDPRRVAAIVDGLGQRGDGVLYADPTARTVVARYVPADRRPADVLADAGPLACAGCPDGRRRLWLIRSGTAVAPPGDGPAERVLRAGYRPAQVWRPTGFTVVLFVGGRPASA</sequence>
<dbReference type="PANTHER" id="PTHR33908">
    <property type="entry name" value="MANNOSYLTRANSFERASE YKCB-RELATED"/>
    <property type="match status" value="1"/>
</dbReference>
<dbReference type="Proteomes" id="UP000199558">
    <property type="component" value="Unassembled WGS sequence"/>
</dbReference>
<feature type="domain" description="Glycosyltransferase RgtA/B/C/D-like" evidence="9">
    <location>
        <begin position="101"/>
        <end position="249"/>
    </location>
</feature>
<evidence type="ECO:0000256" key="8">
    <source>
        <dbReference type="SAM" id="Phobius"/>
    </source>
</evidence>
<dbReference type="AlphaFoldDB" id="A0A1A9BB36"/>
<evidence type="ECO:0000259" key="9">
    <source>
        <dbReference type="Pfam" id="PF13231"/>
    </source>
</evidence>
<keyword evidence="6 8" id="KW-1133">Transmembrane helix</keyword>
<evidence type="ECO:0000256" key="1">
    <source>
        <dbReference type="ARBA" id="ARBA00004651"/>
    </source>
</evidence>
<feature type="transmembrane region" description="Helical" evidence="8">
    <location>
        <begin position="351"/>
        <end position="370"/>
    </location>
</feature>
<accession>A0A1A9BB36</accession>
<feature type="transmembrane region" description="Helical" evidence="8">
    <location>
        <begin position="324"/>
        <end position="344"/>
    </location>
</feature>
<dbReference type="GO" id="GO:0005886">
    <property type="term" value="C:plasma membrane"/>
    <property type="evidence" value="ECO:0007669"/>
    <property type="project" value="UniProtKB-SubCell"/>
</dbReference>
<feature type="transmembrane region" description="Helical" evidence="8">
    <location>
        <begin position="233"/>
        <end position="256"/>
    </location>
</feature>
<dbReference type="GO" id="GO:0016763">
    <property type="term" value="F:pentosyltransferase activity"/>
    <property type="evidence" value="ECO:0007669"/>
    <property type="project" value="TreeGrafter"/>
</dbReference>
<keyword evidence="2" id="KW-1003">Cell membrane</keyword>
<feature type="transmembrane region" description="Helical" evidence="8">
    <location>
        <begin position="276"/>
        <end position="292"/>
    </location>
</feature>
<feature type="transmembrane region" description="Helical" evidence="8">
    <location>
        <begin position="198"/>
        <end position="221"/>
    </location>
</feature>
<feature type="transmembrane region" description="Helical" evidence="8">
    <location>
        <begin position="44"/>
        <end position="62"/>
    </location>
</feature>
<gene>
    <name evidence="10" type="ORF">GA0070622_3211</name>
</gene>
<dbReference type="RefSeq" id="WP_091574019.1">
    <property type="nucleotide sequence ID" value="NZ_FLRH01000003.1"/>
</dbReference>
<keyword evidence="4 10" id="KW-0808">Transferase</keyword>
<keyword evidence="5 8" id="KW-0812">Transmembrane</keyword>
<evidence type="ECO:0000256" key="5">
    <source>
        <dbReference type="ARBA" id="ARBA00022692"/>
    </source>
</evidence>
<dbReference type="OrthoDB" id="5318634at2"/>
<evidence type="ECO:0000313" key="11">
    <source>
        <dbReference type="Proteomes" id="UP000199558"/>
    </source>
</evidence>
<evidence type="ECO:0000256" key="3">
    <source>
        <dbReference type="ARBA" id="ARBA00022676"/>
    </source>
</evidence>
<organism evidence="10 11">
    <name type="scientific">Micromonospora sediminicola</name>
    <dbReference type="NCBI Taxonomy" id="946078"/>
    <lineage>
        <taxon>Bacteria</taxon>
        <taxon>Bacillati</taxon>
        <taxon>Actinomycetota</taxon>
        <taxon>Actinomycetes</taxon>
        <taxon>Micromonosporales</taxon>
        <taxon>Micromonosporaceae</taxon>
        <taxon>Micromonospora</taxon>
    </lineage>
</organism>
<proteinExistence type="predicted"/>
<feature type="transmembrane region" description="Helical" evidence="8">
    <location>
        <begin position="122"/>
        <end position="155"/>
    </location>
</feature>
<evidence type="ECO:0000256" key="7">
    <source>
        <dbReference type="ARBA" id="ARBA00023136"/>
    </source>
</evidence>
<keyword evidence="7 8" id="KW-0472">Membrane</keyword>
<dbReference type="GO" id="GO:0009103">
    <property type="term" value="P:lipopolysaccharide biosynthetic process"/>
    <property type="evidence" value="ECO:0007669"/>
    <property type="project" value="UniProtKB-ARBA"/>
</dbReference>
<evidence type="ECO:0000313" key="10">
    <source>
        <dbReference type="EMBL" id="SBT66194.1"/>
    </source>
</evidence>
<evidence type="ECO:0000256" key="2">
    <source>
        <dbReference type="ARBA" id="ARBA00022475"/>
    </source>
</evidence>
<name>A0A1A9BB36_9ACTN</name>
<dbReference type="STRING" id="946078.GA0070622_3211"/>
<feature type="transmembrane region" description="Helical" evidence="8">
    <location>
        <begin position="167"/>
        <end position="186"/>
    </location>
</feature>
<feature type="transmembrane region" description="Helical" evidence="8">
    <location>
        <begin position="299"/>
        <end position="318"/>
    </location>
</feature>
<evidence type="ECO:0000256" key="6">
    <source>
        <dbReference type="ARBA" id="ARBA00022989"/>
    </source>
</evidence>
<dbReference type="Pfam" id="PF13231">
    <property type="entry name" value="PMT_2"/>
    <property type="match status" value="1"/>
</dbReference>
<dbReference type="EMBL" id="FLRH01000003">
    <property type="protein sequence ID" value="SBT66194.1"/>
    <property type="molecule type" value="Genomic_DNA"/>
</dbReference>
<evidence type="ECO:0000256" key="4">
    <source>
        <dbReference type="ARBA" id="ARBA00022679"/>
    </source>
</evidence>
<comment type="subcellular location">
    <subcellularLocation>
        <location evidence="1">Cell membrane</location>
        <topology evidence="1">Multi-pass membrane protein</topology>
    </subcellularLocation>
</comment>